<comment type="caution">
    <text evidence="1">The sequence shown here is derived from an EMBL/GenBank/DDBJ whole genome shotgun (WGS) entry which is preliminary data.</text>
</comment>
<dbReference type="PATRIC" id="fig|1278076.4.peg.1663"/>
<dbReference type="AlphaFoldDB" id="M2ZZR2"/>
<protein>
    <submittedName>
        <fullName evidence="1">Uncharacterized protein</fullName>
    </submittedName>
</protein>
<keyword evidence="2" id="KW-1185">Reference proteome</keyword>
<reference evidence="1 2" key="1">
    <citation type="journal article" date="2013" name="Genome Announc.">
        <title>Draft Genome Sequence of Rhodococcus ruber Strain BKS 20-38.</title>
        <authorList>
            <person name="Bala M."/>
            <person name="Kumar S."/>
            <person name="Raghava G.P."/>
            <person name="Mayilraj S."/>
        </authorList>
    </citation>
    <scope>NUCLEOTIDE SEQUENCE [LARGE SCALE GENOMIC DNA]</scope>
    <source>
        <strain evidence="1 2">BKS 20-38</strain>
    </source>
</reference>
<dbReference type="EMBL" id="AOEX01000027">
    <property type="protein sequence ID" value="EME65804.1"/>
    <property type="molecule type" value="Genomic_DNA"/>
</dbReference>
<accession>M2ZZR2</accession>
<dbReference type="RefSeq" id="WP_003935693.1">
    <property type="nucleotide sequence ID" value="NZ_AOEX01000027.1"/>
</dbReference>
<organism evidence="1 2">
    <name type="scientific">Rhodococcus ruber BKS 20-38</name>
    <dbReference type="NCBI Taxonomy" id="1278076"/>
    <lineage>
        <taxon>Bacteria</taxon>
        <taxon>Bacillati</taxon>
        <taxon>Actinomycetota</taxon>
        <taxon>Actinomycetes</taxon>
        <taxon>Mycobacteriales</taxon>
        <taxon>Nocardiaceae</taxon>
        <taxon>Rhodococcus</taxon>
    </lineage>
</organism>
<name>M2ZZR2_9NOCA</name>
<sequence>MGRITQRVEPEPLADRLIGHGRAAIAFDEAGSVTALPARIRRHDGRVWVGVPRESVPPTAGLERVTVLLDDGEFWFELRAVNWRGRLTAADAPVPDGRADLAWFVFTPRRATAWDYATLHEEREP</sequence>
<proteinExistence type="predicted"/>
<evidence type="ECO:0000313" key="1">
    <source>
        <dbReference type="EMBL" id="EME65804.1"/>
    </source>
</evidence>
<gene>
    <name evidence="1" type="ORF">G352_07982</name>
</gene>
<dbReference type="Proteomes" id="UP000011731">
    <property type="component" value="Unassembled WGS sequence"/>
</dbReference>
<evidence type="ECO:0000313" key="2">
    <source>
        <dbReference type="Proteomes" id="UP000011731"/>
    </source>
</evidence>